<dbReference type="EMBL" id="JAHESE010000018">
    <property type="protein sequence ID" value="MBT1710014.1"/>
    <property type="molecule type" value="Genomic_DNA"/>
</dbReference>
<evidence type="ECO:0000313" key="1">
    <source>
        <dbReference type="EMBL" id="MBT1710014.1"/>
    </source>
</evidence>
<comment type="caution">
    <text evidence="1">The sequence shown here is derived from an EMBL/GenBank/DDBJ whole genome shotgun (WGS) entry which is preliminary data.</text>
</comment>
<reference evidence="1 2" key="1">
    <citation type="submission" date="2021-05" db="EMBL/GenBank/DDBJ databases">
        <title>A Polyphasic approach of four new species of the genus Ohtaekwangia: Ohtaekwangia histidinii sp. nov., Ohtaekwangia cretensis sp. nov., Ohtaekwangia indiensis sp. nov., Ohtaekwangia reichenbachii sp. nov. from diverse environment.</title>
        <authorList>
            <person name="Octaviana S."/>
        </authorList>
    </citation>
    <scope>NUCLEOTIDE SEQUENCE [LARGE SCALE GENOMIC DNA]</scope>
    <source>
        <strain evidence="1 2">PWU5</strain>
    </source>
</reference>
<evidence type="ECO:0000313" key="2">
    <source>
        <dbReference type="Proteomes" id="UP001319080"/>
    </source>
</evidence>
<gene>
    <name evidence="1" type="ORF">KK062_17340</name>
</gene>
<name>A0AAP2E1X4_9BACT</name>
<proteinExistence type="predicted"/>
<dbReference type="AlphaFoldDB" id="A0AAP2E1X4"/>
<sequence length="68" mass="7596">MSEWYTAQVYAVHPTAIPAGDVYPVTARPWASTIDEWVTAVCHLHSSTIATYSSSVDRYLWPILCLVP</sequence>
<organism evidence="1 2">
    <name type="scientific">Dawidia cretensis</name>
    <dbReference type="NCBI Taxonomy" id="2782350"/>
    <lineage>
        <taxon>Bacteria</taxon>
        <taxon>Pseudomonadati</taxon>
        <taxon>Bacteroidota</taxon>
        <taxon>Cytophagia</taxon>
        <taxon>Cytophagales</taxon>
        <taxon>Chryseotaleaceae</taxon>
        <taxon>Dawidia</taxon>
    </lineage>
</organism>
<keyword evidence="2" id="KW-1185">Reference proteome</keyword>
<dbReference type="Proteomes" id="UP001319080">
    <property type="component" value="Unassembled WGS sequence"/>
</dbReference>
<accession>A0AAP2E1X4</accession>
<protein>
    <submittedName>
        <fullName evidence="1">Uncharacterized protein</fullName>
    </submittedName>
</protein>